<organism evidence="1 2">
    <name type="scientific">Trametes pubescens</name>
    <name type="common">White-rot fungus</name>
    <dbReference type="NCBI Taxonomy" id="154538"/>
    <lineage>
        <taxon>Eukaryota</taxon>
        <taxon>Fungi</taxon>
        <taxon>Dikarya</taxon>
        <taxon>Basidiomycota</taxon>
        <taxon>Agaricomycotina</taxon>
        <taxon>Agaricomycetes</taxon>
        <taxon>Polyporales</taxon>
        <taxon>Polyporaceae</taxon>
        <taxon>Trametes</taxon>
    </lineage>
</organism>
<comment type="caution">
    <text evidence="1">The sequence shown here is derived from an EMBL/GenBank/DDBJ whole genome shotgun (WGS) entry which is preliminary data.</text>
</comment>
<accession>A0A1M2VAE4</accession>
<reference evidence="1 2" key="1">
    <citation type="submission" date="2016-10" db="EMBL/GenBank/DDBJ databases">
        <title>Genome sequence of the basidiomycete white-rot fungus Trametes pubescens.</title>
        <authorList>
            <person name="Makela M.R."/>
            <person name="Granchi Z."/>
            <person name="Peng M."/>
            <person name="De Vries R.P."/>
            <person name="Grigoriev I."/>
            <person name="Riley R."/>
            <person name="Hilden K."/>
        </authorList>
    </citation>
    <scope>NUCLEOTIDE SEQUENCE [LARGE SCALE GENOMIC DNA]</scope>
    <source>
        <strain evidence="1 2">FBCC735</strain>
    </source>
</reference>
<sequence>MQNLHVANAQSTKEDLPDQQVVYRADGRDVPVVEMPRHGLVEASEVVKDEVGTLGK</sequence>
<dbReference type="EMBL" id="MNAD01001537">
    <property type="protein sequence ID" value="OJT04588.1"/>
    <property type="molecule type" value="Genomic_DNA"/>
</dbReference>
<proteinExistence type="predicted"/>
<gene>
    <name evidence="1" type="ORF">TRAPUB_4703</name>
</gene>
<evidence type="ECO:0000313" key="1">
    <source>
        <dbReference type="EMBL" id="OJT04588.1"/>
    </source>
</evidence>
<dbReference type="Proteomes" id="UP000184267">
    <property type="component" value="Unassembled WGS sequence"/>
</dbReference>
<evidence type="ECO:0000313" key="2">
    <source>
        <dbReference type="Proteomes" id="UP000184267"/>
    </source>
</evidence>
<protein>
    <submittedName>
        <fullName evidence="1">Uncharacterized protein</fullName>
    </submittedName>
</protein>
<name>A0A1M2VAE4_TRAPU</name>
<keyword evidence="2" id="KW-1185">Reference proteome</keyword>
<dbReference type="AlphaFoldDB" id="A0A1M2VAE4"/>